<evidence type="ECO:0000256" key="1">
    <source>
        <dbReference type="ARBA" id="ARBA00008779"/>
    </source>
</evidence>
<protein>
    <submittedName>
        <fullName evidence="4">Arylsulfatase</fullName>
        <ecNumber evidence="4">3.1.6.1</ecNumber>
    </submittedName>
</protein>
<dbReference type="PANTHER" id="PTHR42693">
    <property type="entry name" value="ARYLSULFATASE FAMILY MEMBER"/>
    <property type="match status" value="1"/>
</dbReference>
<evidence type="ECO:0000256" key="2">
    <source>
        <dbReference type="ARBA" id="ARBA00022801"/>
    </source>
</evidence>
<dbReference type="Gene3D" id="3.40.720.10">
    <property type="entry name" value="Alkaline Phosphatase, subunit A"/>
    <property type="match status" value="1"/>
</dbReference>
<dbReference type="InterPro" id="IPR000917">
    <property type="entry name" value="Sulfatase_N"/>
</dbReference>
<feature type="domain" description="Sulfatase N-terminal" evidence="3">
    <location>
        <begin position="65"/>
        <end position="369"/>
    </location>
</feature>
<name>A0A517SZ87_9BACT</name>
<dbReference type="PANTHER" id="PTHR42693:SF53">
    <property type="entry name" value="ENDO-4-O-SULFATASE"/>
    <property type="match status" value="1"/>
</dbReference>
<organism evidence="4 5">
    <name type="scientific">Stieleria bergensis</name>
    <dbReference type="NCBI Taxonomy" id="2528025"/>
    <lineage>
        <taxon>Bacteria</taxon>
        <taxon>Pseudomonadati</taxon>
        <taxon>Planctomycetota</taxon>
        <taxon>Planctomycetia</taxon>
        <taxon>Pirellulales</taxon>
        <taxon>Pirellulaceae</taxon>
        <taxon>Stieleria</taxon>
    </lineage>
</organism>
<dbReference type="Proteomes" id="UP000315003">
    <property type="component" value="Chromosome"/>
</dbReference>
<dbReference type="Pfam" id="PF00884">
    <property type="entry name" value="Sulfatase"/>
    <property type="match status" value="1"/>
</dbReference>
<proteinExistence type="inferred from homology"/>
<dbReference type="InterPro" id="IPR050738">
    <property type="entry name" value="Sulfatase"/>
</dbReference>
<keyword evidence="2 4" id="KW-0378">Hydrolase</keyword>
<comment type="similarity">
    <text evidence="1">Belongs to the sulfatase family.</text>
</comment>
<dbReference type="InterPro" id="IPR017850">
    <property type="entry name" value="Alkaline_phosphatase_core_sf"/>
</dbReference>
<dbReference type="EMBL" id="CP036272">
    <property type="protein sequence ID" value="QDT61465.1"/>
    <property type="molecule type" value="Genomic_DNA"/>
</dbReference>
<dbReference type="Gene3D" id="3.30.1120.10">
    <property type="match status" value="1"/>
</dbReference>
<accession>A0A517SZ87</accession>
<evidence type="ECO:0000259" key="3">
    <source>
        <dbReference type="Pfam" id="PF00884"/>
    </source>
</evidence>
<keyword evidence="5" id="KW-1185">Reference proteome</keyword>
<dbReference type="EC" id="3.1.6.1" evidence="4"/>
<dbReference type="GO" id="GO:0004065">
    <property type="term" value="F:arylsulfatase activity"/>
    <property type="evidence" value="ECO:0007669"/>
    <property type="project" value="UniProtKB-EC"/>
</dbReference>
<dbReference type="AlphaFoldDB" id="A0A517SZ87"/>
<dbReference type="SUPFAM" id="SSF53649">
    <property type="entry name" value="Alkaline phosphatase-like"/>
    <property type="match status" value="1"/>
</dbReference>
<evidence type="ECO:0000313" key="5">
    <source>
        <dbReference type="Proteomes" id="UP000315003"/>
    </source>
</evidence>
<gene>
    <name evidence="4" type="primary">atsA_54</name>
    <name evidence="4" type="ORF">SV7mr_40010</name>
</gene>
<evidence type="ECO:0000313" key="4">
    <source>
        <dbReference type="EMBL" id="QDT61465.1"/>
    </source>
</evidence>
<sequence length="481" mass="53688">MLSRLPPERFTAGAVDRTSLQTSLIPMNSNRPAILMTLALLYLLSPYQTAGADQETQVQQQPTKPNILIIFTDDQGYGDLGCYGSKTNRTPRLDGLAKQGTLFTSFYSQTVCGPSRSALLTGRQPIRSGGWGMPADEVTFAELIRKTGYQTACVGKWDVSNRKAIVPRMPNAQGFDYYFGPLGANDVGVVKFHENNQPAGTSKEMGELITLYTDKSIDWLKEKRDPEKPFVLYLAHTMMHTIIDASERFKGNSQGGLYGDVVEEFDFETGRLLDCLDELGLTQDTLVIYTSDNGPWNQDKYTKRKKGHPDGSVFWGDSGPLRNGKGSCYEGGYRLPCIVRWPDKVPAGRRSDAIFATIDFLPTFASLAGFEAPTNRHIDGIDQTELLLGKRDSGRDFFYFHNAGVRQGDWKYLKPNAHFHGYAVEDDREKVDELYHLGDDLGEQNNLAKQHPEKVAELKELMQKLESKQGSKDPSAASKIR</sequence>
<reference evidence="4 5" key="1">
    <citation type="submission" date="2019-02" db="EMBL/GenBank/DDBJ databases">
        <title>Deep-cultivation of Planctomycetes and their phenomic and genomic characterization uncovers novel biology.</title>
        <authorList>
            <person name="Wiegand S."/>
            <person name="Jogler M."/>
            <person name="Boedeker C."/>
            <person name="Pinto D."/>
            <person name="Vollmers J."/>
            <person name="Rivas-Marin E."/>
            <person name="Kohn T."/>
            <person name="Peeters S.H."/>
            <person name="Heuer A."/>
            <person name="Rast P."/>
            <person name="Oberbeckmann S."/>
            <person name="Bunk B."/>
            <person name="Jeske O."/>
            <person name="Meyerdierks A."/>
            <person name="Storesund J.E."/>
            <person name="Kallscheuer N."/>
            <person name="Luecker S."/>
            <person name="Lage O.M."/>
            <person name="Pohl T."/>
            <person name="Merkel B.J."/>
            <person name="Hornburger P."/>
            <person name="Mueller R.-W."/>
            <person name="Bruemmer F."/>
            <person name="Labrenz M."/>
            <person name="Spormann A.M."/>
            <person name="Op den Camp H."/>
            <person name="Overmann J."/>
            <person name="Amann R."/>
            <person name="Jetten M.S.M."/>
            <person name="Mascher T."/>
            <person name="Medema M.H."/>
            <person name="Devos D.P."/>
            <person name="Kaster A.-K."/>
            <person name="Ovreas L."/>
            <person name="Rohde M."/>
            <person name="Galperin M.Y."/>
            <person name="Jogler C."/>
        </authorList>
    </citation>
    <scope>NUCLEOTIDE SEQUENCE [LARGE SCALE GENOMIC DNA]</scope>
    <source>
        <strain evidence="4 5">SV_7m_r</strain>
    </source>
</reference>